<dbReference type="EMBL" id="UZAE01001331">
    <property type="protein sequence ID" value="VDN98492.1"/>
    <property type="molecule type" value="Genomic_DNA"/>
</dbReference>
<dbReference type="Proteomes" id="UP000278807">
    <property type="component" value="Unassembled WGS sequence"/>
</dbReference>
<dbReference type="AlphaFoldDB" id="A0A3P7SUU1"/>
<keyword evidence="1" id="KW-0812">Transmembrane</keyword>
<accession>A0A3P7SUU1</accession>
<organism evidence="2 3">
    <name type="scientific">Rodentolepis nana</name>
    <name type="common">Dwarf tapeworm</name>
    <name type="synonym">Hymenolepis nana</name>
    <dbReference type="NCBI Taxonomy" id="102285"/>
    <lineage>
        <taxon>Eukaryota</taxon>
        <taxon>Metazoa</taxon>
        <taxon>Spiralia</taxon>
        <taxon>Lophotrochozoa</taxon>
        <taxon>Platyhelminthes</taxon>
        <taxon>Cestoda</taxon>
        <taxon>Eucestoda</taxon>
        <taxon>Cyclophyllidea</taxon>
        <taxon>Hymenolepididae</taxon>
        <taxon>Rodentolepis</taxon>
    </lineage>
</organism>
<keyword evidence="1" id="KW-1133">Transmembrane helix</keyword>
<evidence type="ECO:0000256" key="1">
    <source>
        <dbReference type="SAM" id="Phobius"/>
    </source>
</evidence>
<name>A0A3P7SUU1_RODNA</name>
<keyword evidence="3" id="KW-1185">Reference proteome</keyword>
<evidence type="ECO:0000313" key="3">
    <source>
        <dbReference type="Proteomes" id="UP000278807"/>
    </source>
</evidence>
<evidence type="ECO:0000313" key="2">
    <source>
        <dbReference type="EMBL" id="VDN98492.1"/>
    </source>
</evidence>
<keyword evidence="1" id="KW-0472">Membrane</keyword>
<feature type="transmembrane region" description="Helical" evidence="1">
    <location>
        <begin position="12"/>
        <end position="33"/>
    </location>
</feature>
<gene>
    <name evidence="2" type="ORF">HNAJ_LOCUS2633</name>
</gene>
<protein>
    <submittedName>
        <fullName evidence="2">Uncharacterized protein</fullName>
    </submittedName>
</protein>
<reference evidence="2 3" key="1">
    <citation type="submission" date="2018-11" db="EMBL/GenBank/DDBJ databases">
        <authorList>
            <consortium name="Pathogen Informatics"/>
        </authorList>
    </citation>
    <scope>NUCLEOTIDE SEQUENCE [LARGE SCALE GENOMIC DNA]</scope>
</reference>
<proteinExistence type="predicted"/>
<sequence length="64" mass="7126">MKISLRSGATIHYLILILILIIARIFPTFSVSLTTTHLCATQTASPLLLILKSAGYQLMKVVYY</sequence>